<dbReference type="Proteomes" id="UP001230908">
    <property type="component" value="Unassembled WGS sequence"/>
</dbReference>
<comment type="caution">
    <text evidence="2">The sequence shown here is derived from an EMBL/GenBank/DDBJ whole genome shotgun (WGS) entry which is preliminary data.</text>
</comment>
<protein>
    <recommendedName>
        <fullName evidence="4">Resolvase/invertase-type recombinase catalytic domain-containing protein</fullName>
    </recommendedName>
</protein>
<evidence type="ECO:0000256" key="1">
    <source>
        <dbReference type="SAM" id="MobiDB-lite"/>
    </source>
</evidence>
<gene>
    <name evidence="2" type="ORF">RB614_42115</name>
</gene>
<feature type="region of interest" description="Disordered" evidence="1">
    <location>
        <begin position="14"/>
        <end position="42"/>
    </location>
</feature>
<evidence type="ECO:0000313" key="2">
    <source>
        <dbReference type="EMBL" id="MDQ7911105.1"/>
    </source>
</evidence>
<sequence>MEQLQEIVNSLADAGDSVVIAEDHSDESTAERQRRLRSRSAR</sequence>
<proteinExistence type="predicted"/>
<dbReference type="RefSeq" id="WP_308718331.1">
    <property type="nucleotide sequence ID" value="NZ_JAVHUY010000070.1"/>
</dbReference>
<reference evidence="2 3" key="1">
    <citation type="submission" date="2023-08" db="EMBL/GenBank/DDBJ databases">
        <title>Phytohabitans sansha sp. nov., isolated from marine sediment.</title>
        <authorList>
            <person name="Zhao Y."/>
            <person name="Yi K."/>
        </authorList>
    </citation>
    <scope>NUCLEOTIDE SEQUENCE [LARGE SCALE GENOMIC DNA]</scope>
    <source>
        <strain evidence="2 3">ZYX-F-186</strain>
    </source>
</reference>
<feature type="compositionally biased region" description="Basic and acidic residues" evidence="1">
    <location>
        <begin position="21"/>
        <end position="33"/>
    </location>
</feature>
<accession>A0ABU0ZY54</accession>
<evidence type="ECO:0008006" key="4">
    <source>
        <dbReference type="Google" id="ProtNLM"/>
    </source>
</evidence>
<keyword evidence="3" id="KW-1185">Reference proteome</keyword>
<name>A0ABU0ZY54_9ACTN</name>
<evidence type="ECO:0000313" key="3">
    <source>
        <dbReference type="Proteomes" id="UP001230908"/>
    </source>
</evidence>
<dbReference type="EMBL" id="JAVHUY010000070">
    <property type="protein sequence ID" value="MDQ7911105.1"/>
    <property type="molecule type" value="Genomic_DNA"/>
</dbReference>
<organism evidence="2 3">
    <name type="scientific">Phytohabitans maris</name>
    <dbReference type="NCBI Taxonomy" id="3071409"/>
    <lineage>
        <taxon>Bacteria</taxon>
        <taxon>Bacillati</taxon>
        <taxon>Actinomycetota</taxon>
        <taxon>Actinomycetes</taxon>
        <taxon>Micromonosporales</taxon>
        <taxon>Micromonosporaceae</taxon>
    </lineage>
</organism>